<evidence type="ECO:0000259" key="2">
    <source>
        <dbReference type="Pfam" id="PF07705"/>
    </source>
</evidence>
<evidence type="ECO:0000256" key="1">
    <source>
        <dbReference type="SAM" id="Phobius"/>
    </source>
</evidence>
<dbReference type="InterPro" id="IPR011635">
    <property type="entry name" value="CARDB"/>
</dbReference>
<dbReference type="EMBL" id="JQ844171">
    <property type="protein sequence ID" value="AGS51786.1"/>
    <property type="molecule type" value="Genomic_DNA"/>
</dbReference>
<dbReference type="AlphaFoldDB" id="A0A806KB23"/>
<feature type="domain" description="CARDB" evidence="2">
    <location>
        <begin position="169"/>
        <end position="252"/>
    </location>
</feature>
<proteinExistence type="predicted"/>
<dbReference type="Pfam" id="PF07705">
    <property type="entry name" value="CARDB"/>
    <property type="match status" value="1"/>
</dbReference>
<accession>A0A806KB23</accession>
<keyword evidence="1" id="KW-1133">Transmembrane helix</keyword>
<evidence type="ECO:0000313" key="3">
    <source>
        <dbReference type="EMBL" id="AGS51786.1"/>
    </source>
</evidence>
<keyword evidence="1" id="KW-0472">Membrane</keyword>
<name>A0A806KB23_9BACT</name>
<dbReference type="InterPro" id="IPR013783">
    <property type="entry name" value="Ig-like_fold"/>
</dbReference>
<sequence length="263" mass="28199">MKSMRERKYRKIMNLYMKNFIKLSEIIFLTVIIGFFITACDLSDRYEITLSKTGTYTFPAAIQGYGEQTPLNVIVTNTGNRPTGRLTYKLSDSNHFLLSYTDPAYSNSLAVGSKTNFDVSPRTGTSPGTYKSTVTVSGDNSIWAEFEVSFTVNSGTYGISLSQNGTHTFPAASAGYGAQQPLTVTVTNTGDQATGTLTIALSGADSSNFTLSNSNLSSIVVGSSRTFTVAPRTDRNAGTYNATVAVSGGNGIWASFQVSFTVN</sequence>
<protein>
    <recommendedName>
        <fullName evidence="2">CARDB domain-containing protein</fullName>
    </recommendedName>
</protein>
<reference evidence="3" key="1">
    <citation type="submission" date="2012-03" db="EMBL/GenBank/DDBJ databases">
        <title>Functional metagenomics reveals considerable lignocellulase gene clusters in the gut microbiome of a wood-feeding higher termite.</title>
        <authorList>
            <person name="Liu N."/>
        </authorList>
    </citation>
    <scope>NUCLEOTIDE SEQUENCE</scope>
</reference>
<feature type="transmembrane region" description="Helical" evidence="1">
    <location>
        <begin position="20"/>
        <end position="39"/>
    </location>
</feature>
<keyword evidence="1" id="KW-0812">Transmembrane</keyword>
<dbReference type="Gene3D" id="2.60.40.10">
    <property type="entry name" value="Immunoglobulins"/>
    <property type="match status" value="2"/>
</dbReference>
<organism evidence="3">
    <name type="scientific">uncultured bacterium contig00053</name>
    <dbReference type="NCBI Taxonomy" id="1181537"/>
    <lineage>
        <taxon>Bacteria</taxon>
        <taxon>environmental samples</taxon>
    </lineage>
</organism>